<dbReference type="PANTHER" id="PTHR48029:SF1">
    <property type="entry name" value="NUCLEOLAR PROTEIN 8"/>
    <property type="match status" value="1"/>
</dbReference>
<accession>A0AA36CXL1</accession>
<feature type="non-terminal residue" evidence="3">
    <location>
        <position position="416"/>
    </location>
</feature>
<feature type="region of interest" description="Disordered" evidence="2">
    <location>
        <begin position="259"/>
        <end position="331"/>
    </location>
</feature>
<sequence length="416" mass="47519">MDKRARSEAARVEALAAKRRMEQQRASIVAQSLKQIDAQASKRVVFDSDSDADDNTDPKPEKPEKKKNALQLFDSDDDEGEKPELPQIVIKNRHTGEKGEKLMQLEASFGNDARFRLDEKFASDHEDGASGDEEHVEIQAEKNQHKRILEKVLGKQLKTDIKPKAEAKSSASMVRPFNRFDPENEEHVRWMQEFERARRLEAGDEVEPEAGDDDEPKVVRKKEKKRKAAPEPTKENKQRFYHMDDDFLKHLRDAQNAIPDISSFFTGSAPVKRDPVEEEEAASSSEDETIPAKRARQEEKPGVEGADGDVKPKLGRGPVKKDEDEIGEDVSQADLSKKVELNRIPFFFTGDEPAVRSVVSNFRRTQDEEKIKAKWGKYQQKVWNIVTSMKKNAKRAQKERGLKYDYSRRDTPHQAA</sequence>
<evidence type="ECO:0000313" key="3">
    <source>
        <dbReference type="EMBL" id="CAJ0576175.1"/>
    </source>
</evidence>
<gene>
    <name evidence="3" type="ORF">MSPICULIGERA_LOCUS14474</name>
</gene>
<evidence type="ECO:0000256" key="1">
    <source>
        <dbReference type="ARBA" id="ARBA00022884"/>
    </source>
</evidence>
<feature type="compositionally biased region" description="Acidic residues" evidence="2">
    <location>
        <begin position="276"/>
        <end position="289"/>
    </location>
</feature>
<feature type="region of interest" description="Disordered" evidence="2">
    <location>
        <begin position="39"/>
        <end position="99"/>
    </location>
</feature>
<name>A0AA36CXL1_9BILA</name>
<protein>
    <submittedName>
        <fullName evidence="3">Uncharacterized protein</fullName>
    </submittedName>
</protein>
<dbReference type="GO" id="GO:0003723">
    <property type="term" value="F:RNA binding"/>
    <property type="evidence" value="ECO:0007669"/>
    <property type="project" value="UniProtKB-KW"/>
</dbReference>
<feature type="compositionally biased region" description="Basic and acidic residues" evidence="2">
    <location>
        <begin position="396"/>
        <end position="416"/>
    </location>
</feature>
<dbReference type="EMBL" id="CATQJA010002642">
    <property type="protein sequence ID" value="CAJ0576175.1"/>
    <property type="molecule type" value="Genomic_DNA"/>
</dbReference>
<proteinExistence type="predicted"/>
<evidence type="ECO:0000313" key="4">
    <source>
        <dbReference type="Proteomes" id="UP001177023"/>
    </source>
</evidence>
<feature type="compositionally biased region" description="Basic and acidic residues" evidence="2">
    <location>
        <begin position="56"/>
        <end position="67"/>
    </location>
</feature>
<reference evidence="3" key="1">
    <citation type="submission" date="2023-06" db="EMBL/GenBank/DDBJ databases">
        <authorList>
            <person name="Delattre M."/>
        </authorList>
    </citation>
    <scope>NUCLEOTIDE SEQUENCE</scope>
    <source>
        <strain evidence="3">AF72</strain>
    </source>
</reference>
<dbReference type="Proteomes" id="UP001177023">
    <property type="component" value="Unassembled WGS sequence"/>
</dbReference>
<feature type="compositionally biased region" description="Basic and acidic residues" evidence="2">
    <location>
        <begin position="295"/>
        <end position="312"/>
    </location>
</feature>
<keyword evidence="1" id="KW-0694">RNA-binding</keyword>
<organism evidence="3 4">
    <name type="scientific">Mesorhabditis spiculigera</name>
    <dbReference type="NCBI Taxonomy" id="96644"/>
    <lineage>
        <taxon>Eukaryota</taxon>
        <taxon>Metazoa</taxon>
        <taxon>Ecdysozoa</taxon>
        <taxon>Nematoda</taxon>
        <taxon>Chromadorea</taxon>
        <taxon>Rhabditida</taxon>
        <taxon>Rhabditina</taxon>
        <taxon>Rhabditomorpha</taxon>
        <taxon>Rhabditoidea</taxon>
        <taxon>Rhabditidae</taxon>
        <taxon>Mesorhabditinae</taxon>
        <taxon>Mesorhabditis</taxon>
    </lineage>
</organism>
<evidence type="ECO:0000256" key="2">
    <source>
        <dbReference type="SAM" id="MobiDB-lite"/>
    </source>
</evidence>
<feature type="compositionally biased region" description="Basic and acidic residues" evidence="2">
    <location>
        <begin position="228"/>
        <end position="241"/>
    </location>
</feature>
<dbReference type="PANTHER" id="PTHR48029">
    <property type="entry name" value="NUCLEOLAR PROTEIN 8"/>
    <property type="match status" value="1"/>
</dbReference>
<feature type="region of interest" description="Disordered" evidence="2">
    <location>
        <begin position="199"/>
        <end position="241"/>
    </location>
</feature>
<keyword evidence="4" id="KW-1185">Reference proteome</keyword>
<comment type="caution">
    <text evidence="3">The sequence shown here is derived from an EMBL/GenBank/DDBJ whole genome shotgun (WGS) entry which is preliminary data.</text>
</comment>
<feature type="compositionally biased region" description="Acidic residues" evidence="2">
    <location>
        <begin position="203"/>
        <end position="215"/>
    </location>
</feature>
<feature type="region of interest" description="Disordered" evidence="2">
    <location>
        <begin position="390"/>
        <end position="416"/>
    </location>
</feature>
<dbReference type="AlphaFoldDB" id="A0AA36CXL1"/>